<evidence type="ECO:0000256" key="1">
    <source>
        <dbReference type="ARBA" id="ARBA00004141"/>
    </source>
</evidence>
<keyword evidence="3 5" id="KW-1133">Transmembrane helix</keyword>
<evidence type="ECO:0000313" key="8">
    <source>
        <dbReference type="Proteomes" id="UP000516160"/>
    </source>
</evidence>
<evidence type="ECO:0000256" key="2">
    <source>
        <dbReference type="ARBA" id="ARBA00022692"/>
    </source>
</evidence>
<gene>
    <name evidence="7" type="ORF">HYG86_11590</name>
</gene>
<dbReference type="GO" id="GO:0006874">
    <property type="term" value="P:intracellular calcium ion homeostasis"/>
    <property type="evidence" value="ECO:0007669"/>
    <property type="project" value="TreeGrafter"/>
</dbReference>
<feature type="transmembrane region" description="Helical" evidence="5">
    <location>
        <begin position="271"/>
        <end position="288"/>
    </location>
</feature>
<dbReference type="KEGG" id="acae:HYG86_11590"/>
<reference evidence="7 8" key="1">
    <citation type="submission" date="2020-07" db="EMBL/GenBank/DDBJ databases">
        <title>Alkalicella. sp. LB2 genome.</title>
        <authorList>
            <person name="Postec A."/>
            <person name="Quemeneur M."/>
        </authorList>
    </citation>
    <scope>NUCLEOTIDE SEQUENCE [LARGE SCALE GENOMIC DNA]</scope>
    <source>
        <strain evidence="7 8">LB2</strain>
    </source>
</reference>
<feature type="transmembrane region" description="Helical" evidence="5">
    <location>
        <begin position="99"/>
        <end position="116"/>
    </location>
</feature>
<evidence type="ECO:0000259" key="6">
    <source>
        <dbReference type="Pfam" id="PF01699"/>
    </source>
</evidence>
<accession>A0A7G9W9J6</accession>
<dbReference type="PANTHER" id="PTHR10846:SF8">
    <property type="entry name" value="INNER MEMBRANE PROTEIN YRBG"/>
    <property type="match status" value="1"/>
</dbReference>
<feature type="transmembrane region" description="Helical" evidence="5">
    <location>
        <begin position="36"/>
        <end position="60"/>
    </location>
</feature>
<feature type="transmembrane region" description="Helical" evidence="5">
    <location>
        <begin position="136"/>
        <end position="154"/>
    </location>
</feature>
<dbReference type="GO" id="GO:0005262">
    <property type="term" value="F:calcium channel activity"/>
    <property type="evidence" value="ECO:0007669"/>
    <property type="project" value="TreeGrafter"/>
</dbReference>
<dbReference type="InterPro" id="IPR004481">
    <property type="entry name" value="K/Na/Ca-exchanger"/>
</dbReference>
<feature type="transmembrane region" description="Helical" evidence="5">
    <location>
        <begin position="175"/>
        <end position="194"/>
    </location>
</feature>
<comment type="subcellular location">
    <subcellularLocation>
        <location evidence="1">Membrane</location>
        <topology evidence="1">Multi-pass membrane protein</topology>
    </subcellularLocation>
</comment>
<feature type="domain" description="Sodium/calcium exchanger membrane region" evidence="6">
    <location>
        <begin position="175"/>
        <end position="315"/>
    </location>
</feature>
<feature type="transmembrane region" description="Helical" evidence="5">
    <location>
        <begin position="72"/>
        <end position="92"/>
    </location>
</feature>
<evidence type="ECO:0000256" key="4">
    <source>
        <dbReference type="ARBA" id="ARBA00023136"/>
    </source>
</evidence>
<dbReference type="AlphaFoldDB" id="A0A7G9W9J6"/>
<keyword evidence="8" id="KW-1185">Reference proteome</keyword>
<dbReference type="Gene3D" id="1.20.1420.30">
    <property type="entry name" value="NCX, central ion-binding region"/>
    <property type="match status" value="1"/>
</dbReference>
<name>A0A7G9W9J6_ALKCA</name>
<organism evidence="7 8">
    <name type="scientific">Alkalicella caledoniensis</name>
    <dbReference type="NCBI Taxonomy" id="2731377"/>
    <lineage>
        <taxon>Bacteria</taxon>
        <taxon>Bacillati</taxon>
        <taxon>Bacillota</taxon>
        <taxon>Clostridia</taxon>
        <taxon>Eubacteriales</taxon>
        <taxon>Proteinivoracaceae</taxon>
        <taxon>Alkalicella</taxon>
    </lineage>
</organism>
<evidence type="ECO:0000313" key="7">
    <source>
        <dbReference type="EMBL" id="QNO15358.1"/>
    </source>
</evidence>
<dbReference type="PANTHER" id="PTHR10846">
    <property type="entry name" value="SODIUM/POTASSIUM/CALCIUM EXCHANGER"/>
    <property type="match status" value="1"/>
</dbReference>
<proteinExistence type="predicted"/>
<protein>
    <submittedName>
        <fullName evidence="7">Calcium/sodium antiporter</fullName>
    </submittedName>
</protein>
<dbReference type="Proteomes" id="UP000516160">
    <property type="component" value="Chromosome"/>
</dbReference>
<keyword evidence="4 5" id="KW-0472">Membrane</keyword>
<dbReference type="InterPro" id="IPR044880">
    <property type="entry name" value="NCX_ion-bd_dom_sf"/>
</dbReference>
<dbReference type="GO" id="GO:0005886">
    <property type="term" value="C:plasma membrane"/>
    <property type="evidence" value="ECO:0007669"/>
    <property type="project" value="TreeGrafter"/>
</dbReference>
<dbReference type="GO" id="GO:0008273">
    <property type="term" value="F:calcium, potassium:sodium antiporter activity"/>
    <property type="evidence" value="ECO:0007669"/>
    <property type="project" value="TreeGrafter"/>
</dbReference>
<feature type="transmembrane region" description="Helical" evidence="5">
    <location>
        <begin position="6"/>
        <end position="24"/>
    </location>
</feature>
<dbReference type="NCBIfam" id="TIGR00367">
    <property type="entry name" value="calcium/sodium antiporter"/>
    <property type="match status" value="1"/>
</dbReference>
<feature type="transmembrane region" description="Helical" evidence="5">
    <location>
        <begin position="300"/>
        <end position="316"/>
    </location>
</feature>
<dbReference type="RefSeq" id="WP_213165721.1">
    <property type="nucleotide sequence ID" value="NZ_CP058559.1"/>
</dbReference>
<feature type="transmembrane region" description="Helical" evidence="5">
    <location>
        <begin position="200"/>
        <end position="218"/>
    </location>
</feature>
<sequence length="318" mass="33890">MEYLLLVIGFGLLIKGADYFVVGASNIARLLRIPPILIGLTVVAFGTSAPEAAVSISAALNGSGSITLGNVIGSNIFNVSLIVGIAAMIYPLKVEKLTILKEIPLALLSATVLLVMMADRKLQNLDQNLLTRSDGLILLGFLCVFVYYIIEIALNSREKTKSEDHMLDKKNASKSVIFTFLGLVGVVLGGDIVVKNGIRIALTLGLSETLVGLTIVAIGTSLPELITSITAALRKESEIALGNIVGSNIFNTLFVLGTSSTISPVLVANEMFLDAIVMILVTLVLLLLASSNRRISKVEGLSLTIAYVIYTIYIIIRN</sequence>
<feature type="transmembrane region" description="Helical" evidence="5">
    <location>
        <begin position="239"/>
        <end position="259"/>
    </location>
</feature>
<dbReference type="InterPro" id="IPR004837">
    <property type="entry name" value="NaCa_Exmemb"/>
</dbReference>
<evidence type="ECO:0000256" key="3">
    <source>
        <dbReference type="ARBA" id="ARBA00022989"/>
    </source>
</evidence>
<feature type="domain" description="Sodium/calcium exchanger membrane region" evidence="6">
    <location>
        <begin position="3"/>
        <end position="150"/>
    </location>
</feature>
<dbReference type="Pfam" id="PF01699">
    <property type="entry name" value="Na_Ca_ex"/>
    <property type="match status" value="2"/>
</dbReference>
<dbReference type="EMBL" id="CP058559">
    <property type="protein sequence ID" value="QNO15358.1"/>
    <property type="molecule type" value="Genomic_DNA"/>
</dbReference>
<keyword evidence="2 5" id="KW-0812">Transmembrane</keyword>
<evidence type="ECO:0000256" key="5">
    <source>
        <dbReference type="SAM" id="Phobius"/>
    </source>
</evidence>